<name>A0AAV1LD34_9NEOP</name>
<evidence type="ECO:0000313" key="6">
    <source>
        <dbReference type="EMBL" id="CAK1591841.1"/>
    </source>
</evidence>
<keyword evidence="3" id="KW-0862">Zinc</keyword>
<dbReference type="InterPro" id="IPR019786">
    <property type="entry name" value="Zinc_finger_PHD-type_CS"/>
</dbReference>
<evidence type="ECO:0000259" key="5">
    <source>
        <dbReference type="PROSITE" id="PS50016"/>
    </source>
</evidence>
<dbReference type="InterPro" id="IPR013083">
    <property type="entry name" value="Znf_RING/FYVE/PHD"/>
</dbReference>
<dbReference type="CDD" id="cd15489">
    <property type="entry name" value="PHD_SF"/>
    <property type="match status" value="1"/>
</dbReference>
<keyword evidence="1" id="KW-0479">Metal-binding</keyword>
<evidence type="ECO:0000256" key="2">
    <source>
        <dbReference type="ARBA" id="ARBA00022771"/>
    </source>
</evidence>
<evidence type="ECO:0000256" key="3">
    <source>
        <dbReference type="ARBA" id="ARBA00022833"/>
    </source>
</evidence>
<reference evidence="6 7" key="1">
    <citation type="submission" date="2023-11" db="EMBL/GenBank/DDBJ databases">
        <authorList>
            <person name="Hedman E."/>
            <person name="Englund M."/>
            <person name="Stromberg M."/>
            <person name="Nyberg Akerstrom W."/>
            <person name="Nylinder S."/>
            <person name="Jareborg N."/>
            <person name="Kallberg Y."/>
            <person name="Kronander E."/>
        </authorList>
    </citation>
    <scope>NUCLEOTIDE SEQUENCE [LARGE SCALE GENOMIC DNA]</scope>
</reference>
<proteinExistence type="predicted"/>
<dbReference type="SUPFAM" id="SSF57903">
    <property type="entry name" value="FYVE/PHD zinc finger"/>
    <property type="match status" value="1"/>
</dbReference>
<feature type="domain" description="PHD-type" evidence="5">
    <location>
        <begin position="4"/>
        <end position="61"/>
    </location>
</feature>
<dbReference type="InterPro" id="IPR057251">
    <property type="entry name" value="FP_C"/>
</dbReference>
<dbReference type="PROSITE" id="PS01359">
    <property type="entry name" value="ZF_PHD_1"/>
    <property type="match status" value="1"/>
</dbReference>
<dbReference type="InterPro" id="IPR004244">
    <property type="entry name" value="Transposase_22"/>
</dbReference>
<evidence type="ECO:0000256" key="1">
    <source>
        <dbReference type="ARBA" id="ARBA00022723"/>
    </source>
</evidence>
<evidence type="ECO:0000313" key="7">
    <source>
        <dbReference type="Proteomes" id="UP001314205"/>
    </source>
</evidence>
<dbReference type="InterPro" id="IPR019787">
    <property type="entry name" value="Znf_PHD-finger"/>
</dbReference>
<dbReference type="AlphaFoldDB" id="A0AAV1LD34"/>
<keyword evidence="2 4" id="KW-0863">Zinc-finger</keyword>
<dbReference type="Pfam" id="PF25298">
    <property type="entry name" value="Baculo_FP_2nd"/>
    <property type="match status" value="1"/>
</dbReference>
<dbReference type="SMART" id="SM00249">
    <property type="entry name" value="PHD"/>
    <property type="match status" value="1"/>
</dbReference>
<sequence>MSPKKKCAGCCRILEKNIASMQCGQCKDNYHTVCVNIDDEKFSMLTKEWKANWTCPVCVCRKPRTRDNTNTPVRSGSSGGVTASGATVTPITYITDELAASPASYENITRRTKVVATKSNRSPSPDISHENTVEAEAIGSSAAYVTENRLREILRQEISHVLKTTIRDLVSEEFSSIKQEISNFNDSLNFFNSCFENIKKEMEEKTATIKNLLTENASLQYTVSDLSNRMGTLEQVLRESNVEINGIPERKSENLVNIITQVAKSADHELLVEDILHVTRVAKLNPKTDRARTVAVKLRSLRQRDALLAAVATYNKRNPTNKLSTSHLGFEGPSTPVFVAEHLSPSNKSLHAAARKKKRELGYKYVWVRNGRIYMRKDDFSQVLLIRNMDCLNNVK</sequence>
<dbReference type="PANTHER" id="PTHR11505">
    <property type="entry name" value="L1 TRANSPOSABLE ELEMENT-RELATED"/>
    <property type="match status" value="1"/>
</dbReference>
<dbReference type="Gene3D" id="3.30.40.10">
    <property type="entry name" value="Zinc/RING finger domain, C3HC4 (zinc finger)"/>
    <property type="match status" value="1"/>
</dbReference>
<dbReference type="PROSITE" id="PS50016">
    <property type="entry name" value="ZF_PHD_2"/>
    <property type="match status" value="1"/>
</dbReference>
<dbReference type="InterPro" id="IPR011011">
    <property type="entry name" value="Znf_FYVE_PHD"/>
</dbReference>
<dbReference type="Proteomes" id="UP001314205">
    <property type="component" value="Unassembled WGS sequence"/>
</dbReference>
<dbReference type="EMBL" id="CAVLGL010000087">
    <property type="protein sequence ID" value="CAK1591841.1"/>
    <property type="molecule type" value="Genomic_DNA"/>
</dbReference>
<gene>
    <name evidence="6" type="ORF">PARMNEM_LOCUS11987</name>
</gene>
<comment type="caution">
    <text evidence="6">The sequence shown here is derived from an EMBL/GenBank/DDBJ whole genome shotgun (WGS) entry which is preliminary data.</text>
</comment>
<protein>
    <recommendedName>
        <fullName evidence="5">PHD-type domain-containing protein</fullName>
    </recommendedName>
</protein>
<dbReference type="InterPro" id="IPR001965">
    <property type="entry name" value="Znf_PHD"/>
</dbReference>
<accession>A0AAV1LD34</accession>
<organism evidence="6 7">
    <name type="scientific">Parnassius mnemosyne</name>
    <name type="common">clouded apollo</name>
    <dbReference type="NCBI Taxonomy" id="213953"/>
    <lineage>
        <taxon>Eukaryota</taxon>
        <taxon>Metazoa</taxon>
        <taxon>Ecdysozoa</taxon>
        <taxon>Arthropoda</taxon>
        <taxon>Hexapoda</taxon>
        <taxon>Insecta</taxon>
        <taxon>Pterygota</taxon>
        <taxon>Neoptera</taxon>
        <taxon>Endopterygota</taxon>
        <taxon>Lepidoptera</taxon>
        <taxon>Glossata</taxon>
        <taxon>Ditrysia</taxon>
        <taxon>Papilionoidea</taxon>
        <taxon>Papilionidae</taxon>
        <taxon>Parnassiinae</taxon>
        <taxon>Parnassini</taxon>
        <taxon>Parnassius</taxon>
        <taxon>Driopa</taxon>
    </lineage>
</organism>
<evidence type="ECO:0000256" key="4">
    <source>
        <dbReference type="PROSITE-ProRule" id="PRU00146"/>
    </source>
</evidence>
<keyword evidence="7" id="KW-1185">Reference proteome</keyword>
<dbReference type="GO" id="GO:0008270">
    <property type="term" value="F:zinc ion binding"/>
    <property type="evidence" value="ECO:0007669"/>
    <property type="project" value="UniProtKB-KW"/>
</dbReference>